<dbReference type="OrthoDB" id="9791355at2"/>
<dbReference type="Gene3D" id="1.10.10.10">
    <property type="entry name" value="Winged helix-like DNA-binding domain superfamily/Winged helix DNA-binding domain"/>
    <property type="match status" value="1"/>
</dbReference>
<proteinExistence type="inferred from homology"/>
<dbReference type="GO" id="GO:0046914">
    <property type="term" value="F:transition metal ion binding"/>
    <property type="evidence" value="ECO:0007669"/>
    <property type="project" value="InterPro"/>
</dbReference>
<keyword evidence="8" id="KW-0010">Activator</keyword>
<keyword evidence="9" id="KW-0804">Transcription</keyword>
<organism evidence="13 14">
    <name type="scientific">Streptococcus downei MFe28</name>
    <dbReference type="NCBI Taxonomy" id="764290"/>
    <lineage>
        <taxon>Bacteria</taxon>
        <taxon>Bacillati</taxon>
        <taxon>Bacillota</taxon>
        <taxon>Bacilli</taxon>
        <taxon>Lactobacillales</taxon>
        <taxon>Streptococcaceae</taxon>
        <taxon>Streptococcus</taxon>
    </lineage>
</organism>
<comment type="subunit">
    <text evidence="3">Homodimer.</text>
</comment>
<dbReference type="PROSITE" id="PS50944">
    <property type="entry name" value="HTH_DTXR"/>
    <property type="match status" value="1"/>
</dbReference>
<dbReference type="InterPro" id="IPR036390">
    <property type="entry name" value="WH_DNA-bd_sf"/>
</dbReference>
<dbReference type="GO" id="GO:0003677">
    <property type="term" value="F:DNA binding"/>
    <property type="evidence" value="ECO:0007669"/>
    <property type="project" value="UniProtKB-KW"/>
</dbReference>
<dbReference type="InterPro" id="IPR036388">
    <property type="entry name" value="WH-like_DNA-bd_sf"/>
</dbReference>
<evidence type="ECO:0000256" key="1">
    <source>
        <dbReference type="ARBA" id="ARBA00004496"/>
    </source>
</evidence>
<evidence type="ECO:0000256" key="5">
    <source>
        <dbReference type="ARBA" id="ARBA00022491"/>
    </source>
</evidence>
<dbReference type="GO" id="GO:0005737">
    <property type="term" value="C:cytoplasm"/>
    <property type="evidence" value="ECO:0007669"/>
    <property type="project" value="UniProtKB-SubCell"/>
</dbReference>
<dbReference type="SMART" id="SM00419">
    <property type="entry name" value="HTH_CRP"/>
    <property type="match status" value="1"/>
</dbReference>
<evidence type="ECO:0000256" key="3">
    <source>
        <dbReference type="ARBA" id="ARBA00011738"/>
    </source>
</evidence>
<dbReference type="Pfam" id="PF02742">
    <property type="entry name" value="Fe_dep_repr_C"/>
    <property type="match status" value="1"/>
</dbReference>
<dbReference type="PANTHER" id="PTHR33238">
    <property type="entry name" value="IRON (METAL) DEPENDENT REPRESSOR, DTXR FAMILY"/>
    <property type="match status" value="1"/>
</dbReference>
<name>A0A380JJ11_STRDO</name>
<dbReference type="EMBL" id="UHFA01000002">
    <property type="protein sequence ID" value="SUN37417.1"/>
    <property type="molecule type" value="Genomic_DNA"/>
</dbReference>
<dbReference type="GO" id="GO:0003700">
    <property type="term" value="F:DNA-binding transcription factor activity"/>
    <property type="evidence" value="ECO:0007669"/>
    <property type="project" value="InterPro"/>
</dbReference>
<dbReference type="Proteomes" id="UP000254082">
    <property type="component" value="Unassembled WGS sequence"/>
</dbReference>
<keyword evidence="5" id="KW-0678">Repressor</keyword>
<accession>A0A380JJ11</accession>
<dbReference type="InterPro" id="IPR036421">
    <property type="entry name" value="Fe_dep_repressor_sf"/>
</dbReference>
<evidence type="ECO:0000256" key="9">
    <source>
        <dbReference type="ARBA" id="ARBA00023163"/>
    </source>
</evidence>
<dbReference type="InterPro" id="IPR022689">
    <property type="entry name" value="Iron_dep_repressor"/>
</dbReference>
<dbReference type="InterPro" id="IPR038157">
    <property type="entry name" value="FeoA_core_dom"/>
</dbReference>
<dbReference type="AlphaFoldDB" id="A0A380JJ11"/>
<evidence type="ECO:0000256" key="4">
    <source>
        <dbReference type="ARBA" id="ARBA00022490"/>
    </source>
</evidence>
<dbReference type="GO" id="GO:0046983">
    <property type="term" value="F:protein dimerization activity"/>
    <property type="evidence" value="ECO:0007669"/>
    <property type="project" value="InterPro"/>
</dbReference>
<comment type="subcellular location">
    <subcellularLocation>
        <location evidence="1">Cytoplasm</location>
    </subcellularLocation>
</comment>
<dbReference type="SMART" id="SM00529">
    <property type="entry name" value="HTH_DTXR"/>
    <property type="match status" value="1"/>
</dbReference>
<keyword evidence="14" id="KW-1185">Reference proteome</keyword>
<sequence length="215" mass="24844">MTPNREDYLKCIYELSQSQAKMTNKEIAQEMGVSAPAVSEMVKKMISEGLIKKDKEAGYRLNHKGLALVSDLYRKHRLIESFLVRDLHYTADEIHQEAEVLEHTVSTTFIDRLEENLGYPDFCPHGGSIPKKGEIIKEHYQKSLGQVVEEGTYLIGRIHDQLQLLNYLDSHQLHINQLIEVRAIDDYAQTYTIHYDKKELTIPQSVAQEIYVEKQ</sequence>
<dbReference type="RefSeq" id="WP_003000610.1">
    <property type="nucleotide sequence ID" value="NZ_UHFA01000002.1"/>
</dbReference>
<dbReference type="PANTHER" id="PTHR33238:SF11">
    <property type="entry name" value="TRANSCRIPTIONAL REGULATOR MNTR"/>
    <property type="match status" value="1"/>
</dbReference>
<dbReference type="InterPro" id="IPR022687">
    <property type="entry name" value="HTH_DTXR"/>
</dbReference>
<comment type="similarity">
    <text evidence="2">Belongs to the DtxR/MntR family.</text>
</comment>
<evidence type="ECO:0000256" key="8">
    <source>
        <dbReference type="ARBA" id="ARBA00023159"/>
    </source>
</evidence>
<dbReference type="InterPro" id="IPR012318">
    <property type="entry name" value="HTH_CRP"/>
</dbReference>
<keyword evidence="6" id="KW-0805">Transcription regulation</keyword>
<feature type="domain" description="HTH dtxR-type" evidence="12">
    <location>
        <begin position="1"/>
        <end position="62"/>
    </location>
</feature>
<evidence type="ECO:0000256" key="7">
    <source>
        <dbReference type="ARBA" id="ARBA00023125"/>
    </source>
</evidence>
<evidence type="ECO:0000256" key="6">
    <source>
        <dbReference type="ARBA" id="ARBA00023015"/>
    </source>
</evidence>
<reference evidence="13 14" key="1">
    <citation type="submission" date="2018-06" db="EMBL/GenBank/DDBJ databases">
        <authorList>
            <consortium name="Pathogen Informatics"/>
            <person name="Doyle S."/>
        </authorList>
    </citation>
    <scope>NUCLEOTIDE SEQUENCE [LARGE SCALE GENOMIC DNA]</scope>
    <source>
        <strain evidence="14">NCTC 11391</strain>
    </source>
</reference>
<gene>
    <name evidence="13" type="primary">troR</name>
    <name evidence="13" type="ORF">NCTC11391_02144</name>
</gene>
<dbReference type="Gene3D" id="2.30.30.90">
    <property type="match status" value="1"/>
</dbReference>
<keyword evidence="4" id="KW-0963">Cytoplasm</keyword>
<dbReference type="InterPro" id="IPR007167">
    <property type="entry name" value="Fe-transptr_FeoA-like"/>
</dbReference>
<dbReference type="SMART" id="SM00899">
    <property type="entry name" value="FeoA"/>
    <property type="match status" value="1"/>
</dbReference>
<dbReference type="InterPro" id="IPR001367">
    <property type="entry name" value="Fe_dep_repressor"/>
</dbReference>
<protein>
    <recommendedName>
        <fullName evidence="11">Manganese transport regulator</fullName>
    </recommendedName>
</protein>
<evidence type="ECO:0000256" key="11">
    <source>
        <dbReference type="ARBA" id="ARBA00032593"/>
    </source>
</evidence>
<dbReference type="Pfam" id="PF04023">
    <property type="entry name" value="FeoA"/>
    <property type="match status" value="1"/>
</dbReference>
<dbReference type="Pfam" id="PF01325">
    <property type="entry name" value="Fe_dep_repress"/>
    <property type="match status" value="1"/>
</dbReference>
<dbReference type="SUPFAM" id="SSF47979">
    <property type="entry name" value="Iron-dependent repressor protein, dimerization domain"/>
    <property type="match status" value="1"/>
</dbReference>
<keyword evidence="7" id="KW-0238">DNA-binding</keyword>
<keyword evidence="10" id="KW-0464">Manganese</keyword>
<evidence type="ECO:0000256" key="10">
    <source>
        <dbReference type="ARBA" id="ARBA00023211"/>
    </source>
</evidence>
<evidence type="ECO:0000313" key="14">
    <source>
        <dbReference type="Proteomes" id="UP000254082"/>
    </source>
</evidence>
<evidence type="ECO:0000313" key="13">
    <source>
        <dbReference type="EMBL" id="SUN37417.1"/>
    </source>
</evidence>
<evidence type="ECO:0000259" key="12">
    <source>
        <dbReference type="PROSITE" id="PS50944"/>
    </source>
</evidence>
<evidence type="ECO:0000256" key="2">
    <source>
        <dbReference type="ARBA" id="ARBA00007871"/>
    </source>
</evidence>
<dbReference type="InterPro" id="IPR050536">
    <property type="entry name" value="DtxR_MntR_Metal-Reg"/>
</dbReference>
<dbReference type="SUPFAM" id="SSF46785">
    <property type="entry name" value="Winged helix' DNA-binding domain"/>
    <property type="match status" value="1"/>
</dbReference>